<keyword evidence="3" id="KW-1185">Reference proteome</keyword>
<dbReference type="PANTHER" id="PTHR18964">
    <property type="entry name" value="ROK (REPRESSOR, ORF, KINASE) FAMILY"/>
    <property type="match status" value="1"/>
</dbReference>
<dbReference type="PROSITE" id="PS01125">
    <property type="entry name" value="ROK"/>
    <property type="match status" value="1"/>
</dbReference>
<dbReference type="PANTHER" id="PTHR18964:SF149">
    <property type="entry name" value="BIFUNCTIONAL UDP-N-ACETYLGLUCOSAMINE 2-EPIMERASE_N-ACETYLMANNOSAMINE KINASE"/>
    <property type="match status" value="1"/>
</dbReference>
<organism evidence="2 3">
    <name type="scientific">Schleiferilactobacillus perolens DSM 12744</name>
    <dbReference type="NCBI Taxonomy" id="1423792"/>
    <lineage>
        <taxon>Bacteria</taxon>
        <taxon>Bacillati</taxon>
        <taxon>Bacillota</taxon>
        <taxon>Bacilli</taxon>
        <taxon>Lactobacillales</taxon>
        <taxon>Lactobacillaceae</taxon>
        <taxon>Schleiferilactobacillus</taxon>
    </lineage>
</organism>
<evidence type="ECO:0000313" key="3">
    <source>
        <dbReference type="Proteomes" id="UP000051330"/>
    </source>
</evidence>
<evidence type="ECO:0000256" key="1">
    <source>
        <dbReference type="ARBA" id="ARBA00006479"/>
    </source>
</evidence>
<name>A0A0R1NA19_9LACO</name>
<sequence>MGTTNLRFAVMNLKGQVVYKEIIPTPTTDRTLMNILDTRIHQIIADCASRGIIVVGIGIGAPGIVNRATGQLIYSPNMKYATSEIRTELMRSIDLPIEIHNITKCMALAEQNFDNDDGATDIFCISLGFGIGSALITHSELYEGANNGYTEMGHTLIKPNGPLCACGNHGCVEAVSSISAIIRDAKTAVDRGEETILKTQTPLTGKKVFDAAIAGDPVAIQVVSNALQYLGIAITNITNLLDPQRIVLLGGMTNSKDYLLEKIVPIVQENHFSVGDIPQIQVSKLGEDAGVIGAASLIMNHIFQSASVDPVDWQLTRPVMLAD</sequence>
<dbReference type="PATRIC" id="fig|1423792.3.peg.59"/>
<reference evidence="2 3" key="1">
    <citation type="journal article" date="2015" name="Genome Announc.">
        <title>Expanding the biotechnology potential of lactobacilli through comparative genomics of 213 strains and associated genera.</title>
        <authorList>
            <person name="Sun Z."/>
            <person name="Harris H.M."/>
            <person name="McCann A."/>
            <person name="Guo C."/>
            <person name="Argimon S."/>
            <person name="Zhang W."/>
            <person name="Yang X."/>
            <person name="Jeffery I.B."/>
            <person name="Cooney J.C."/>
            <person name="Kagawa T.F."/>
            <person name="Liu W."/>
            <person name="Song Y."/>
            <person name="Salvetti E."/>
            <person name="Wrobel A."/>
            <person name="Rasinkangas P."/>
            <person name="Parkhill J."/>
            <person name="Rea M.C."/>
            <person name="O'Sullivan O."/>
            <person name="Ritari J."/>
            <person name="Douillard F.P."/>
            <person name="Paul Ross R."/>
            <person name="Yang R."/>
            <person name="Briner A.E."/>
            <person name="Felis G.E."/>
            <person name="de Vos W.M."/>
            <person name="Barrangou R."/>
            <person name="Klaenhammer T.R."/>
            <person name="Caufield P.W."/>
            <person name="Cui Y."/>
            <person name="Zhang H."/>
            <person name="O'Toole P.W."/>
        </authorList>
    </citation>
    <scope>NUCLEOTIDE SEQUENCE [LARGE SCALE GENOMIC DNA]</scope>
    <source>
        <strain evidence="2 3">DSM 12744</strain>
    </source>
</reference>
<comment type="similarity">
    <text evidence="1">Belongs to the ROK (NagC/XylR) family.</text>
</comment>
<dbReference type="InterPro" id="IPR049874">
    <property type="entry name" value="ROK_cs"/>
</dbReference>
<dbReference type="InterPro" id="IPR043129">
    <property type="entry name" value="ATPase_NBD"/>
</dbReference>
<dbReference type="InterPro" id="IPR000600">
    <property type="entry name" value="ROK"/>
</dbReference>
<gene>
    <name evidence="2" type="ORF">FD09_GL000057</name>
</gene>
<dbReference type="STRING" id="1423792.FD09_GL000057"/>
<evidence type="ECO:0000313" key="2">
    <source>
        <dbReference type="EMBL" id="KRL14410.1"/>
    </source>
</evidence>
<dbReference type="Pfam" id="PF00480">
    <property type="entry name" value="ROK"/>
    <property type="match status" value="1"/>
</dbReference>
<keyword evidence="2" id="KW-0808">Transferase</keyword>
<proteinExistence type="inferred from homology"/>
<dbReference type="SUPFAM" id="SSF53067">
    <property type="entry name" value="Actin-like ATPase domain"/>
    <property type="match status" value="1"/>
</dbReference>
<dbReference type="EMBL" id="AZEC01000001">
    <property type="protein sequence ID" value="KRL14410.1"/>
    <property type="molecule type" value="Genomic_DNA"/>
</dbReference>
<dbReference type="Gene3D" id="3.30.420.40">
    <property type="match status" value="2"/>
</dbReference>
<comment type="caution">
    <text evidence="2">The sequence shown here is derived from an EMBL/GenBank/DDBJ whole genome shotgun (WGS) entry which is preliminary data.</text>
</comment>
<accession>A0A0R1NA19</accession>
<dbReference type="AlphaFoldDB" id="A0A0R1NA19"/>
<dbReference type="Proteomes" id="UP000051330">
    <property type="component" value="Unassembled WGS sequence"/>
</dbReference>
<dbReference type="GO" id="GO:0016301">
    <property type="term" value="F:kinase activity"/>
    <property type="evidence" value="ECO:0007669"/>
    <property type="project" value="UniProtKB-KW"/>
</dbReference>
<protein>
    <submittedName>
        <fullName evidence="2">Glucokinase</fullName>
    </submittedName>
</protein>
<keyword evidence="2" id="KW-0418">Kinase</keyword>